<name>A0A148KKR2_9ALTE</name>
<organism evidence="4 5">
    <name type="scientific">Paraglaciecola hydrolytica</name>
    <dbReference type="NCBI Taxonomy" id="1799789"/>
    <lineage>
        <taxon>Bacteria</taxon>
        <taxon>Pseudomonadati</taxon>
        <taxon>Pseudomonadota</taxon>
        <taxon>Gammaproteobacteria</taxon>
        <taxon>Alteromonadales</taxon>
        <taxon>Alteromonadaceae</taxon>
        <taxon>Paraglaciecola</taxon>
    </lineage>
</organism>
<evidence type="ECO:0000313" key="4">
    <source>
        <dbReference type="EMBL" id="KXI26851.1"/>
    </source>
</evidence>
<proteinExistence type="inferred from homology"/>
<comment type="function">
    <text evidence="2">Involved in pyrimidine catabolism. May facilitate the hydrolysis of carbamate, a reaction that can also occur spontaneously.</text>
</comment>
<dbReference type="InterPro" id="IPR000073">
    <property type="entry name" value="AB_hydrolase_1"/>
</dbReference>
<dbReference type="Gene3D" id="3.40.50.1820">
    <property type="entry name" value="alpha/beta hydrolase"/>
    <property type="match status" value="1"/>
</dbReference>
<dbReference type="OrthoDB" id="9804723at2"/>
<dbReference type="RefSeq" id="WP_068382365.1">
    <property type="nucleotide sequence ID" value="NZ_LSNE01000020.1"/>
</dbReference>
<dbReference type="PRINTS" id="PR00111">
    <property type="entry name" value="ABHYDROLASE"/>
</dbReference>
<comment type="catalytic activity">
    <reaction evidence="2">
        <text>carbamate + 2 H(+) = NH4(+) + CO2</text>
        <dbReference type="Rhea" id="RHEA:15649"/>
        <dbReference type="ChEBI" id="CHEBI:13941"/>
        <dbReference type="ChEBI" id="CHEBI:15378"/>
        <dbReference type="ChEBI" id="CHEBI:16526"/>
        <dbReference type="ChEBI" id="CHEBI:28938"/>
    </reaction>
</comment>
<dbReference type="EMBL" id="LSNE01000020">
    <property type="protein sequence ID" value="KXI26851.1"/>
    <property type="molecule type" value="Genomic_DNA"/>
</dbReference>
<dbReference type="GO" id="GO:0019740">
    <property type="term" value="P:nitrogen utilization"/>
    <property type="evidence" value="ECO:0007669"/>
    <property type="project" value="UniProtKB-UniRule"/>
</dbReference>
<dbReference type="GO" id="GO:0006212">
    <property type="term" value="P:uracil catabolic process"/>
    <property type="evidence" value="ECO:0007669"/>
    <property type="project" value="UniProtKB-UniRule"/>
</dbReference>
<dbReference type="PANTHER" id="PTHR43433">
    <property type="entry name" value="HYDROLASE, ALPHA/BETA FOLD FAMILY PROTEIN"/>
    <property type="match status" value="1"/>
</dbReference>
<dbReference type="AlphaFoldDB" id="A0A148KKR2"/>
<dbReference type="InterPro" id="IPR050471">
    <property type="entry name" value="AB_hydrolase"/>
</dbReference>
<dbReference type="Proteomes" id="UP000070299">
    <property type="component" value="Unassembled WGS sequence"/>
</dbReference>
<dbReference type="STRING" id="1799789.AX660_03540"/>
<dbReference type="NCBIfam" id="TIGR03611">
    <property type="entry name" value="RutD"/>
    <property type="match status" value="1"/>
</dbReference>
<keyword evidence="1 2" id="KW-0378">Hydrolase</keyword>
<reference evidence="5" key="1">
    <citation type="submission" date="2016-02" db="EMBL/GenBank/DDBJ databases">
        <authorList>
            <person name="Schultz-Johansen M."/>
            <person name="Glaring M.A."/>
            <person name="Bech P.K."/>
            <person name="Stougaard P."/>
        </authorList>
    </citation>
    <scope>NUCLEOTIDE SEQUENCE [LARGE SCALE GENOMIC DNA]</scope>
    <source>
        <strain evidence="5">S66</strain>
    </source>
</reference>
<keyword evidence="5" id="KW-1185">Reference proteome</keyword>
<dbReference type="Pfam" id="PF00561">
    <property type="entry name" value="Abhydrolase_1"/>
    <property type="match status" value="1"/>
</dbReference>
<dbReference type="HAMAP" id="MF_00832">
    <property type="entry name" value="RutD"/>
    <property type="match status" value="1"/>
</dbReference>
<comment type="caution">
    <text evidence="4">The sequence shown here is derived from an EMBL/GenBank/DDBJ whole genome shotgun (WGS) entry which is preliminary data.</text>
</comment>
<dbReference type="InterPro" id="IPR029058">
    <property type="entry name" value="AB_hydrolase_fold"/>
</dbReference>
<accession>A0A148KKR2</accession>
<feature type="domain" description="AB hydrolase-1" evidence="3">
    <location>
        <begin position="15"/>
        <end position="125"/>
    </location>
</feature>
<evidence type="ECO:0000259" key="3">
    <source>
        <dbReference type="Pfam" id="PF00561"/>
    </source>
</evidence>
<comment type="similarity">
    <text evidence="2">Belongs to the AB hydrolase superfamily. Hydrolase RutD family.</text>
</comment>
<dbReference type="EC" id="3.5.1.-" evidence="2"/>
<dbReference type="PANTHER" id="PTHR43433:SF5">
    <property type="entry name" value="AB HYDROLASE-1 DOMAIN-CONTAINING PROTEIN"/>
    <property type="match status" value="1"/>
</dbReference>
<dbReference type="GO" id="GO:0016811">
    <property type="term" value="F:hydrolase activity, acting on carbon-nitrogen (but not peptide) bonds, in linear amides"/>
    <property type="evidence" value="ECO:0007669"/>
    <property type="project" value="InterPro"/>
</dbReference>
<dbReference type="InterPro" id="IPR019913">
    <property type="entry name" value="Pyrimidine_utilisation_RutD"/>
</dbReference>
<dbReference type="SUPFAM" id="SSF53474">
    <property type="entry name" value="alpha/beta-Hydrolases"/>
    <property type="match status" value="1"/>
</dbReference>
<protein>
    <recommendedName>
        <fullName evidence="2">Putative carbamate hydrolase RutD</fullName>
        <ecNumber evidence="2">3.5.1.-</ecNumber>
    </recommendedName>
    <alternativeName>
        <fullName evidence="2">Aminohydrolase</fullName>
    </alternativeName>
</protein>
<evidence type="ECO:0000313" key="5">
    <source>
        <dbReference type="Proteomes" id="UP000070299"/>
    </source>
</evidence>
<evidence type="ECO:0000256" key="2">
    <source>
        <dbReference type="HAMAP-Rule" id="MF_00832"/>
    </source>
</evidence>
<evidence type="ECO:0000256" key="1">
    <source>
        <dbReference type="ARBA" id="ARBA00022801"/>
    </source>
</evidence>
<gene>
    <name evidence="2" type="primary">rutD</name>
    <name evidence="4" type="ORF">AX660_03540</name>
</gene>
<sequence length="261" mass="29009">MYFEVLPAKKTKAATVVLSSGLGGSAHFWHKQLAALSTDYQVIVYDQLGTGRSPAALPKDYSIQHMSNELSELLDSLDINLCHFVGHALGGLVGMQLAVDRPALLQSLVLINAWSSPNPHTLRCFNIRKAILESCSAEIYLQTQALLLYPPDWIVNNIDLMQKEEQLALRHFPDKTNLLARISALSQFDNEAQLREFHVPTLVVANKDDMLVPWQRSQWLANKLPAATLTLFDYGGHASSITTPETFNSLLLEQLGRFSVA</sequence>